<evidence type="ECO:0000256" key="4">
    <source>
        <dbReference type="ARBA" id="ARBA00022840"/>
    </source>
</evidence>
<dbReference type="RefSeq" id="WP_380581738.1">
    <property type="nucleotide sequence ID" value="NZ_JBHSQJ010000032.1"/>
</dbReference>
<name>A0ABW1FYQ6_9ACTN</name>
<evidence type="ECO:0000256" key="5">
    <source>
        <dbReference type="ARBA" id="ARBA00022970"/>
    </source>
</evidence>
<keyword evidence="3" id="KW-0547">Nucleotide-binding</keyword>
<evidence type="ECO:0000313" key="7">
    <source>
        <dbReference type="EMBL" id="MFC5907374.1"/>
    </source>
</evidence>
<dbReference type="Gene3D" id="3.40.50.300">
    <property type="entry name" value="P-loop containing nucleotide triphosphate hydrolases"/>
    <property type="match status" value="1"/>
</dbReference>
<dbReference type="PANTHER" id="PTHR43820:SF6">
    <property type="entry name" value="ABC TRANSPORTER ATP-BINDING PROTEIN"/>
    <property type="match status" value="1"/>
</dbReference>
<dbReference type="Proteomes" id="UP001596174">
    <property type="component" value="Unassembled WGS sequence"/>
</dbReference>
<evidence type="ECO:0000256" key="2">
    <source>
        <dbReference type="ARBA" id="ARBA00022448"/>
    </source>
</evidence>
<dbReference type="InterPro" id="IPR003439">
    <property type="entry name" value="ABC_transporter-like_ATP-bd"/>
</dbReference>
<evidence type="ECO:0000313" key="8">
    <source>
        <dbReference type="Proteomes" id="UP001596174"/>
    </source>
</evidence>
<evidence type="ECO:0000256" key="3">
    <source>
        <dbReference type="ARBA" id="ARBA00022741"/>
    </source>
</evidence>
<dbReference type="SMART" id="SM00382">
    <property type="entry name" value="AAA"/>
    <property type="match status" value="1"/>
</dbReference>
<dbReference type="PROSITE" id="PS50893">
    <property type="entry name" value="ABC_TRANSPORTER_2"/>
    <property type="match status" value="1"/>
</dbReference>
<evidence type="ECO:0000259" key="6">
    <source>
        <dbReference type="PROSITE" id="PS50893"/>
    </source>
</evidence>
<protein>
    <submittedName>
        <fullName evidence="7">ATP-binding cassette domain-containing protein</fullName>
    </submittedName>
</protein>
<proteinExistence type="inferred from homology"/>
<sequence length="221" mass="22715">MALEIALRAARVRYGPLEALHALDLPIARGALTVLLGPNGSGRSSALGALAGSVRLHGGHVEWYGGGDTPRVVTRMPAYRRATELGLTLLPATRAVFPDLDVAENLRLLGSPDGASSLFPELVPLRGRIAGTLSGGEQRMLALGCALTGPSRLLLLDEPGLGLAEEPLARARAAMADAVAAGRTVVVAEQTLPPGLAADLVYVLHRGNLAAAGEPGTLPLP</sequence>
<dbReference type="PROSITE" id="PS00211">
    <property type="entry name" value="ABC_TRANSPORTER_1"/>
    <property type="match status" value="1"/>
</dbReference>
<accession>A0ABW1FYQ6</accession>
<dbReference type="GO" id="GO:0005524">
    <property type="term" value="F:ATP binding"/>
    <property type="evidence" value="ECO:0007669"/>
    <property type="project" value="UniProtKB-KW"/>
</dbReference>
<dbReference type="SUPFAM" id="SSF52540">
    <property type="entry name" value="P-loop containing nucleoside triphosphate hydrolases"/>
    <property type="match status" value="1"/>
</dbReference>
<feature type="domain" description="ABC transporter" evidence="6">
    <location>
        <begin position="5"/>
        <end position="220"/>
    </location>
</feature>
<comment type="caution">
    <text evidence="7">The sequence shown here is derived from an EMBL/GenBank/DDBJ whole genome shotgun (WGS) entry which is preliminary data.</text>
</comment>
<evidence type="ECO:0000256" key="1">
    <source>
        <dbReference type="ARBA" id="ARBA00005417"/>
    </source>
</evidence>
<reference evidence="8" key="1">
    <citation type="journal article" date="2019" name="Int. J. Syst. Evol. Microbiol.">
        <title>The Global Catalogue of Microorganisms (GCM) 10K type strain sequencing project: providing services to taxonomists for standard genome sequencing and annotation.</title>
        <authorList>
            <consortium name="The Broad Institute Genomics Platform"/>
            <consortium name="The Broad Institute Genome Sequencing Center for Infectious Disease"/>
            <person name="Wu L."/>
            <person name="Ma J."/>
        </authorList>
    </citation>
    <scope>NUCLEOTIDE SEQUENCE [LARGE SCALE GENOMIC DNA]</scope>
    <source>
        <strain evidence="8">JCM 4816</strain>
    </source>
</reference>
<dbReference type="InterPro" id="IPR003593">
    <property type="entry name" value="AAA+_ATPase"/>
</dbReference>
<keyword evidence="5" id="KW-0029">Amino-acid transport</keyword>
<dbReference type="InterPro" id="IPR052156">
    <property type="entry name" value="BCAA_Transport_ATP-bd_LivF"/>
</dbReference>
<keyword evidence="8" id="KW-1185">Reference proteome</keyword>
<dbReference type="PANTHER" id="PTHR43820">
    <property type="entry name" value="HIGH-AFFINITY BRANCHED-CHAIN AMINO ACID TRANSPORT ATP-BINDING PROTEIN LIVF"/>
    <property type="match status" value="1"/>
</dbReference>
<comment type="similarity">
    <text evidence="1">Belongs to the ABC transporter superfamily.</text>
</comment>
<dbReference type="InterPro" id="IPR017871">
    <property type="entry name" value="ABC_transporter-like_CS"/>
</dbReference>
<gene>
    <name evidence="7" type="ORF">ACFP3V_09085</name>
</gene>
<organism evidence="7 8">
    <name type="scientific">Streptacidiphilus monticola</name>
    <dbReference type="NCBI Taxonomy" id="2161674"/>
    <lineage>
        <taxon>Bacteria</taxon>
        <taxon>Bacillati</taxon>
        <taxon>Actinomycetota</taxon>
        <taxon>Actinomycetes</taxon>
        <taxon>Kitasatosporales</taxon>
        <taxon>Streptomycetaceae</taxon>
        <taxon>Streptacidiphilus</taxon>
    </lineage>
</organism>
<keyword evidence="4 7" id="KW-0067">ATP-binding</keyword>
<dbReference type="EMBL" id="JBHSQJ010000032">
    <property type="protein sequence ID" value="MFC5907374.1"/>
    <property type="molecule type" value="Genomic_DNA"/>
</dbReference>
<dbReference type="Pfam" id="PF00005">
    <property type="entry name" value="ABC_tran"/>
    <property type="match status" value="1"/>
</dbReference>
<keyword evidence="2" id="KW-0813">Transport</keyword>
<dbReference type="InterPro" id="IPR027417">
    <property type="entry name" value="P-loop_NTPase"/>
</dbReference>